<feature type="transmembrane region" description="Helical" evidence="6">
    <location>
        <begin position="414"/>
        <end position="432"/>
    </location>
</feature>
<comment type="subcellular location">
    <subcellularLocation>
        <location evidence="1">Membrane</location>
        <topology evidence="1">Multi-pass membrane protein</topology>
    </subcellularLocation>
</comment>
<dbReference type="Pfam" id="PF07690">
    <property type="entry name" value="MFS_1"/>
    <property type="match status" value="1"/>
</dbReference>
<feature type="transmembrane region" description="Helical" evidence="6">
    <location>
        <begin position="123"/>
        <end position="141"/>
    </location>
</feature>
<evidence type="ECO:0000256" key="3">
    <source>
        <dbReference type="ARBA" id="ARBA00022692"/>
    </source>
</evidence>
<evidence type="ECO:0000256" key="1">
    <source>
        <dbReference type="ARBA" id="ARBA00004141"/>
    </source>
</evidence>
<feature type="transmembrane region" description="Helical" evidence="6">
    <location>
        <begin position="61"/>
        <end position="79"/>
    </location>
</feature>
<dbReference type="GO" id="GO:0022857">
    <property type="term" value="F:transmembrane transporter activity"/>
    <property type="evidence" value="ECO:0007669"/>
    <property type="project" value="InterPro"/>
</dbReference>
<dbReference type="EMBL" id="CP003190">
    <property type="protein sequence ID" value="AGL84151.1"/>
    <property type="molecule type" value="Genomic_DNA"/>
</dbReference>
<dbReference type="AlphaFoldDB" id="A0A2C9EKI6"/>
<dbReference type="HOGENOM" id="CLU_000960_28_3_6"/>
<evidence type="ECO:0000313" key="9">
    <source>
        <dbReference type="Proteomes" id="UP000013940"/>
    </source>
</evidence>
<accession>A0A2C9EKI6</accession>
<feature type="transmembrane region" description="Helical" evidence="6">
    <location>
        <begin position="153"/>
        <end position="173"/>
    </location>
</feature>
<feature type="transmembrane region" description="Helical" evidence="6">
    <location>
        <begin position="444"/>
        <end position="463"/>
    </location>
</feature>
<reference evidence="9" key="1">
    <citation type="journal article" date="2014" name="Genome Announc.">
        <title>Full-genome sequence of the plant growth-promoting bacterium Pseudomonas protegens CHA0.</title>
        <authorList>
            <person name="Jousset A."/>
            <person name="Schuldes J."/>
            <person name="Keel C."/>
            <person name="Maurhofer M."/>
            <person name="Daniel R."/>
            <person name="Scheu S."/>
            <person name="Thuermer A."/>
        </authorList>
    </citation>
    <scope>NUCLEOTIDE SEQUENCE [LARGE SCALE GENOMIC DNA]</scope>
    <source>
        <strain evidence="9">DSM 19095 / LMG 27888 / CFBP 6595 / CHA0</strain>
    </source>
</reference>
<feature type="transmembrane region" description="Helical" evidence="6">
    <location>
        <begin position="279"/>
        <end position="302"/>
    </location>
</feature>
<dbReference type="KEGG" id="pprc:PFLCHA0_c23800"/>
<keyword evidence="2" id="KW-0813">Transport</keyword>
<dbReference type="GeneID" id="57475370"/>
<dbReference type="InterPro" id="IPR011701">
    <property type="entry name" value="MFS"/>
</dbReference>
<dbReference type="CDD" id="cd17321">
    <property type="entry name" value="MFS_MMR_MDR_like"/>
    <property type="match status" value="1"/>
</dbReference>
<keyword evidence="5 6" id="KW-0472">Membrane</keyword>
<dbReference type="SUPFAM" id="SSF103473">
    <property type="entry name" value="MFS general substrate transporter"/>
    <property type="match status" value="1"/>
</dbReference>
<sequence length="497" mass="51405">MPIPESQTAPQTAPQEALAPRARWALASLSLAMLMPSLDTSIANAALPSLAQTLEASFQQVQWIVLAYLLAITTLIASAGRLGDQWGRRRALLAGIALFTLASLCCGLAPGLGWLLAARTLQGLGAAVMLALSMALVGDALPKARIGAAMGWLGSMSALGTTLGPALGGLILASVGWRWMFLVNVPLGLVALLLAWRCLPPDRPVASASAFDVPGSLLLALSLGAYALALTLGHNLLAPLNLGLLVASVVGVALLVRVERRAAAPLFQPALLRRPQLRSSLWLSLLVSTVIMTTLVVGPFYLARGLGLGSLAVGLSLSLGPLVATLCGAPAGRLVDRYGARPLSRLGLLGLCGGLGLLALLPRSLGLAGYLLPLALATASYALFQAANNSLVMRDVAPQQRGLTAGLLSLSRNLGLISGAAAMGALFAWGSGPQAGVEAVSRGMHWTFGVAALLMLLALLSAGRNRLSEEAGSPFISRLLAHKPTYMILDDHEIEDN</sequence>
<dbReference type="PRINTS" id="PR01036">
    <property type="entry name" value="TCRTETB"/>
</dbReference>
<keyword evidence="4 6" id="KW-1133">Transmembrane helix</keyword>
<evidence type="ECO:0000313" key="8">
    <source>
        <dbReference type="EMBL" id="AGL84151.1"/>
    </source>
</evidence>
<feature type="transmembrane region" description="Helical" evidence="6">
    <location>
        <begin position="211"/>
        <end position="230"/>
    </location>
</feature>
<dbReference type="PANTHER" id="PTHR42718">
    <property type="entry name" value="MAJOR FACILITATOR SUPERFAMILY MULTIDRUG TRANSPORTER MFSC"/>
    <property type="match status" value="1"/>
</dbReference>
<feature type="transmembrane region" description="Helical" evidence="6">
    <location>
        <begin position="308"/>
        <end position="331"/>
    </location>
</feature>
<dbReference type="RefSeq" id="WP_015635098.1">
    <property type="nucleotide sequence ID" value="NC_021237.1"/>
</dbReference>
<dbReference type="Proteomes" id="UP000013940">
    <property type="component" value="Chromosome"/>
</dbReference>
<dbReference type="eggNOG" id="COG2814">
    <property type="taxonomic scope" value="Bacteria"/>
</dbReference>
<dbReference type="PANTHER" id="PTHR42718:SF9">
    <property type="entry name" value="MAJOR FACILITATOR SUPERFAMILY MULTIDRUG TRANSPORTER MFSC"/>
    <property type="match status" value="1"/>
</dbReference>
<evidence type="ECO:0000256" key="6">
    <source>
        <dbReference type="SAM" id="Phobius"/>
    </source>
</evidence>
<feature type="transmembrane region" description="Helical" evidence="6">
    <location>
        <begin position="179"/>
        <end position="199"/>
    </location>
</feature>
<feature type="transmembrane region" description="Helical" evidence="6">
    <location>
        <begin position="343"/>
        <end position="361"/>
    </location>
</feature>
<dbReference type="InterPro" id="IPR036259">
    <property type="entry name" value="MFS_trans_sf"/>
</dbReference>
<proteinExistence type="predicted"/>
<protein>
    <submittedName>
        <fullName evidence="8">Drug resistance transporter, EmrB/QacA family</fullName>
    </submittedName>
</protein>
<feature type="transmembrane region" description="Helical" evidence="6">
    <location>
        <begin position="236"/>
        <end position="258"/>
    </location>
</feature>
<evidence type="ECO:0000256" key="2">
    <source>
        <dbReference type="ARBA" id="ARBA00022448"/>
    </source>
</evidence>
<dbReference type="InterPro" id="IPR020846">
    <property type="entry name" value="MFS_dom"/>
</dbReference>
<evidence type="ECO:0000256" key="5">
    <source>
        <dbReference type="ARBA" id="ARBA00023136"/>
    </source>
</evidence>
<name>A0A2C9EKI6_PSEPH</name>
<keyword evidence="3 6" id="KW-0812">Transmembrane</keyword>
<dbReference type="PROSITE" id="PS50850">
    <property type="entry name" value="MFS"/>
    <property type="match status" value="1"/>
</dbReference>
<evidence type="ECO:0000256" key="4">
    <source>
        <dbReference type="ARBA" id="ARBA00022989"/>
    </source>
</evidence>
<feature type="transmembrane region" description="Helical" evidence="6">
    <location>
        <begin position="91"/>
        <end position="117"/>
    </location>
</feature>
<dbReference type="Gene3D" id="1.20.1250.20">
    <property type="entry name" value="MFS general substrate transporter like domains"/>
    <property type="match status" value="1"/>
</dbReference>
<feature type="transmembrane region" description="Helical" evidence="6">
    <location>
        <begin position="367"/>
        <end position="384"/>
    </location>
</feature>
<gene>
    <name evidence="8" type="ORF">PFLCHA0_c23800</name>
</gene>
<organism evidence="8 9">
    <name type="scientific">Pseudomonas protegens (strain DSM 19095 / LMG 27888 / CFBP 6595 / CHA0)</name>
    <dbReference type="NCBI Taxonomy" id="1124983"/>
    <lineage>
        <taxon>Bacteria</taxon>
        <taxon>Pseudomonadati</taxon>
        <taxon>Pseudomonadota</taxon>
        <taxon>Gammaproteobacteria</taxon>
        <taxon>Pseudomonadales</taxon>
        <taxon>Pseudomonadaceae</taxon>
        <taxon>Pseudomonas</taxon>
    </lineage>
</organism>
<dbReference type="Gene3D" id="1.20.1720.10">
    <property type="entry name" value="Multidrug resistance protein D"/>
    <property type="match status" value="1"/>
</dbReference>
<feature type="domain" description="Major facilitator superfamily (MFS) profile" evidence="7">
    <location>
        <begin position="25"/>
        <end position="470"/>
    </location>
</feature>
<evidence type="ECO:0000259" key="7">
    <source>
        <dbReference type="PROSITE" id="PS50850"/>
    </source>
</evidence>
<dbReference type="GO" id="GO:0016020">
    <property type="term" value="C:membrane"/>
    <property type="evidence" value="ECO:0007669"/>
    <property type="project" value="UniProtKB-SubCell"/>
</dbReference>